<dbReference type="EMBL" id="CABFNO020001404">
    <property type="protein sequence ID" value="CAG9986372.1"/>
    <property type="molecule type" value="Genomic_DNA"/>
</dbReference>
<evidence type="ECO:0000313" key="2">
    <source>
        <dbReference type="EMBL" id="CAG9986372.1"/>
    </source>
</evidence>
<evidence type="ECO:0000313" key="3">
    <source>
        <dbReference type="Proteomes" id="UP000754883"/>
    </source>
</evidence>
<comment type="caution">
    <text evidence="2">The sequence shown here is derived from an EMBL/GenBank/DDBJ whole genome shotgun (WGS) entry which is preliminary data.</text>
</comment>
<reference evidence="2" key="1">
    <citation type="submission" date="2021-10" db="EMBL/GenBank/DDBJ databases">
        <authorList>
            <person name="Piombo E."/>
        </authorList>
    </citation>
    <scope>NUCLEOTIDE SEQUENCE</scope>
</reference>
<feature type="region of interest" description="Disordered" evidence="1">
    <location>
        <begin position="1"/>
        <end position="72"/>
    </location>
</feature>
<evidence type="ECO:0000256" key="1">
    <source>
        <dbReference type="SAM" id="MobiDB-lite"/>
    </source>
</evidence>
<sequence length="293" mass="33587">MANDDFNECLMRDVIDESSMSDVIDGSPEPEGFDESPTVDSAESPATSFTEESPEPESRAETPESDDDDFSLHQFPDDFDDFSVQDFFDEYPAFSLDDEAFQGRPLKGMWDTIRHHLKQPNQDHKTALSLMHLATDLAQANSGRFGSWVIKNRPLEPLLDFFRFMEGHKRDILYETAVFMESFLMMTILDHKANLRSPIAVQYSSAQSYDDFWNSYFTAGGYSKVAKNFIKYDNRGVIYLGEDELTVWSGARRAPEFVEDDLYWVFDGDAAQEGIVQLRNYITTDHAALYRRS</sequence>
<organism evidence="2 3">
    <name type="scientific">Clonostachys byssicola</name>
    <dbReference type="NCBI Taxonomy" id="160290"/>
    <lineage>
        <taxon>Eukaryota</taxon>
        <taxon>Fungi</taxon>
        <taxon>Dikarya</taxon>
        <taxon>Ascomycota</taxon>
        <taxon>Pezizomycotina</taxon>
        <taxon>Sordariomycetes</taxon>
        <taxon>Hypocreomycetidae</taxon>
        <taxon>Hypocreales</taxon>
        <taxon>Bionectriaceae</taxon>
        <taxon>Clonostachys</taxon>
    </lineage>
</organism>
<name>A0A9N9Y4C7_9HYPO</name>
<keyword evidence="3" id="KW-1185">Reference proteome</keyword>
<accession>A0A9N9Y4C7</accession>
<dbReference type="AlphaFoldDB" id="A0A9N9Y4C7"/>
<feature type="compositionally biased region" description="Low complexity" evidence="1">
    <location>
        <begin position="41"/>
        <end position="51"/>
    </location>
</feature>
<dbReference type="Proteomes" id="UP000754883">
    <property type="component" value="Unassembled WGS sequence"/>
</dbReference>
<protein>
    <submittedName>
        <fullName evidence="2">Uncharacterized protein</fullName>
    </submittedName>
</protein>
<dbReference type="OrthoDB" id="5150014at2759"/>
<gene>
    <name evidence="2" type="ORF">CBYS24578_00012649</name>
</gene>
<proteinExistence type="predicted"/>